<dbReference type="InterPro" id="IPR029021">
    <property type="entry name" value="Prot-tyrosine_phosphatase-like"/>
</dbReference>
<feature type="domain" description="Tyrosine specific protein phosphatases" evidence="3">
    <location>
        <begin position="106"/>
        <end position="154"/>
    </location>
</feature>
<organism evidence="4 5">
    <name type="scientific">candidate division TA06 bacterium</name>
    <dbReference type="NCBI Taxonomy" id="2250710"/>
    <lineage>
        <taxon>Bacteria</taxon>
        <taxon>Bacteria division TA06</taxon>
    </lineage>
</organism>
<feature type="signal peptide" evidence="2">
    <location>
        <begin position="1"/>
        <end position="18"/>
    </location>
</feature>
<dbReference type="SUPFAM" id="SSF52799">
    <property type="entry name" value="(Phosphotyrosine protein) phosphatases II"/>
    <property type="match status" value="1"/>
</dbReference>
<reference evidence="4" key="1">
    <citation type="submission" date="2020-07" db="EMBL/GenBank/DDBJ databases">
        <title>Huge and variable diversity of episymbiotic CPR bacteria and DPANN archaea in groundwater ecosystems.</title>
        <authorList>
            <person name="He C.Y."/>
            <person name="Keren R."/>
            <person name="Whittaker M."/>
            <person name="Farag I.F."/>
            <person name="Doudna J."/>
            <person name="Cate J.H.D."/>
            <person name="Banfield J.F."/>
        </authorList>
    </citation>
    <scope>NUCLEOTIDE SEQUENCE</scope>
    <source>
        <strain evidence="4">NC_groundwater_1520_Pr4_B-0.1um_53_5</strain>
    </source>
</reference>
<dbReference type="AlphaFoldDB" id="A0A933MK57"/>
<proteinExistence type="inferred from homology"/>
<name>A0A933MK57_UNCT6</name>
<evidence type="ECO:0000313" key="4">
    <source>
        <dbReference type="EMBL" id="MBI4726395.1"/>
    </source>
</evidence>
<comment type="caution">
    <text evidence="4">The sequence shown here is derived from an EMBL/GenBank/DDBJ whole genome shotgun (WGS) entry which is preliminary data.</text>
</comment>
<protein>
    <submittedName>
        <fullName evidence="4">Tyrosine-protein phosphatase</fullName>
    </submittedName>
</protein>
<dbReference type="PROSITE" id="PS00383">
    <property type="entry name" value="TYR_PHOSPHATASE_1"/>
    <property type="match status" value="1"/>
</dbReference>
<dbReference type="Pfam" id="PF22741">
    <property type="entry name" value="PTP-NADK"/>
    <property type="match status" value="1"/>
</dbReference>
<sequence length="203" mass="22637">MKKFTVTGLLLIAVMALACSPARLRPDNWAQPVSLAGVPNLFKVSETLYRSAQPDSQGMKNLRQLGIKTVVNLRSFHTDQDDFGKTGLAGEHIYMVAWHPEKEEAVRFLKIVSDSARTPALVHCQHGSDRTGTMCAIYRMAVQGWSKEEAVREMTQGGFGFHRIFANLPIWIRVLDIGQLRKEAEITDKPVPAALKPNTPQIK</sequence>
<dbReference type="Proteomes" id="UP000736328">
    <property type="component" value="Unassembled WGS sequence"/>
</dbReference>
<comment type="similarity">
    <text evidence="1">Belongs to the protein-tyrosine phosphatase family.</text>
</comment>
<feature type="chain" id="PRO_5037504075" evidence="2">
    <location>
        <begin position="19"/>
        <end position="203"/>
    </location>
</feature>
<evidence type="ECO:0000256" key="1">
    <source>
        <dbReference type="ARBA" id="ARBA00009580"/>
    </source>
</evidence>
<dbReference type="InterPro" id="IPR000387">
    <property type="entry name" value="Tyr_Pase_dom"/>
</dbReference>
<dbReference type="InterPro" id="IPR016130">
    <property type="entry name" value="Tyr_Pase_AS"/>
</dbReference>
<dbReference type="InterPro" id="IPR055214">
    <property type="entry name" value="PTP-NADK"/>
</dbReference>
<evidence type="ECO:0000259" key="3">
    <source>
        <dbReference type="PROSITE" id="PS50056"/>
    </source>
</evidence>
<dbReference type="PANTHER" id="PTHR31126">
    <property type="entry name" value="TYROSINE-PROTEIN PHOSPHATASE"/>
    <property type="match status" value="1"/>
</dbReference>
<dbReference type="GO" id="GO:0016791">
    <property type="term" value="F:phosphatase activity"/>
    <property type="evidence" value="ECO:0007669"/>
    <property type="project" value="TreeGrafter"/>
</dbReference>
<accession>A0A933MK57</accession>
<gene>
    <name evidence="4" type="ORF">HY768_04080</name>
</gene>
<keyword evidence="2" id="KW-0732">Signal</keyword>
<evidence type="ECO:0000313" key="5">
    <source>
        <dbReference type="Proteomes" id="UP000736328"/>
    </source>
</evidence>
<dbReference type="PROSITE" id="PS50056">
    <property type="entry name" value="TYR_PHOSPHATASE_2"/>
    <property type="match status" value="1"/>
</dbReference>
<evidence type="ECO:0000256" key="2">
    <source>
        <dbReference type="SAM" id="SignalP"/>
    </source>
</evidence>
<dbReference type="Gene3D" id="3.90.190.10">
    <property type="entry name" value="Protein tyrosine phosphatase superfamily"/>
    <property type="match status" value="1"/>
</dbReference>
<dbReference type="PROSITE" id="PS51257">
    <property type="entry name" value="PROKAR_LIPOPROTEIN"/>
    <property type="match status" value="1"/>
</dbReference>
<dbReference type="EMBL" id="JACQXR010000048">
    <property type="protein sequence ID" value="MBI4726395.1"/>
    <property type="molecule type" value="Genomic_DNA"/>
</dbReference>
<dbReference type="PANTHER" id="PTHR31126:SF72">
    <property type="entry name" value="DUAL SPECIFICITY PROTEIN PHOSPHATASE TPBA"/>
    <property type="match status" value="1"/>
</dbReference>